<evidence type="ECO:0000256" key="5">
    <source>
        <dbReference type="ARBA" id="ARBA00022692"/>
    </source>
</evidence>
<keyword evidence="11" id="KW-1003">Cell membrane</keyword>
<keyword evidence="10 11" id="KW-0066">ATP synthesis</keyword>
<protein>
    <recommendedName>
        <fullName evidence="11 12">ATP synthase subunit a</fullName>
    </recommendedName>
    <alternativeName>
        <fullName evidence="11">ATP synthase F0 sector subunit a</fullName>
    </alternativeName>
    <alternativeName>
        <fullName evidence="11">F-ATPase subunit 6</fullName>
    </alternativeName>
</protein>
<dbReference type="InterPro" id="IPR045082">
    <property type="entry name" value="ATP_syn_F0_a_bact/chloroplast"/>
</dbReference>
<evidence type="ECO:0000256" key="10">
    <source>
        <dbReference type="ARBA" id="ARBA00023310"/>
    </source>
</evidence>
<comment type="caution">
    <text evidence="13">The sequence shown here is derived from an EMBL/GenBank/DDBJ whole genome shotgun (WGS) entry which is preliminary data.</text>
</comment>
<evidence type="ECO:0000256" key="1">
    <source>
        <dbReference type="ARBA" id="ARBA00004141"/>
    </source>
</evidence>
<sequence length="235" mass="25640">MGNEGFGPYILYETSFGLKITETLVVSWIIIAVLILSSYLLTRDLKKVPRGVQNVLEALVGAVYDMVESTMGKNRTSFAPYIGSLMLYLAFANLAGLTGFLRPPTADLNTTFGLALITFFMCHVNGVRAKGLGTYLKGFTEPFFLLTPINLIGEIANPISLSFRLFGNVVGGMIIMSLVYGALAGLSKSLFGMSFPILEFGFPVLLHVYFDVFSGLLQTFIFAMLSMVYISGSIE</sequence>
<keyword evidence="5 11" id="KW-0812">Transmembrane</keyword>
<evidence type="ECO:0000256" key="8">
    <source>
        <dbReference type="ARBA" id="ARBA00023065"/>
    </source>
</evidence>
<evidence type="ECO:0000256" key="2">
    <source>
        <dbReference type="ARBA" id="ARBA00006810"/>
    </source>
</evidence>
<dbReference type="InterPro" id="IPR000568">
    <property type="entry name" value="ATP_synth_F0_asu"/>
</dbReference>
<evidence type="ECO:0000313" key="14">
    <source>
        <dbReference type="Proteomes" id="UP001595916"/>
    </source>
</evidence>
<organism evidence="13 14">
    <name type="scientific">Filifactor villosus</name>
    <dbReference type="NCBI Taxonomy" id="29374"/>
    <lineage>
        <taxon>Bacteria</taxon>
        <taxon>Bacillati</taxon>
        <taxon>Bacillota</taxon>
        <taxon>Clostridia</taxon>
        <taxon>Peptostreptococcales</taxon>
        <taxon>Filifactoraceae</taxon>
        <taxon>Filifactor</taxon>
    </lineage>
</organism>
<dbReference type="RefSeq" id="WP_379787042.1">
    <property type="nucleotide sequence ID" value="NZ_JBHSHL010000003.1"/>
</dbReference>
<evidence type="ECO:0000256" key="6">
    <source>
        <dbReference type="ARBA" id="ARBA00022781"/>
    </source>
</evidence>
<feature type="transmembrane region" description="Helical" evidence="11">
    <location>
        <begin position="165"/>
        <end position="186"/>
    </location>
</feature>
<dbReference type="Gene3D" id="1.20.120.220">
    <property type="entry name" value="ATP synthase, F0 complex, subunit A"/>
    <property type="match status" value="1"/>
</dbReference>
<feature type="transmembrane region" description="Helical" evidence="11">
    <location>
        <begin position="20"/>
        <end position="41"/>
    </location>
</feature>
<evidence type="ECO:0000256" key="3">
    <source>
        <dbReference type="ARBA" id="ARBA00022448"/>
    </source>
</evidence>
<dbReference type="HAMAP" id="MF_01393">
    <property type="entry name" value="ATP_synth_a_bact"/>
    <property type="match status" value="1"/>
</dbReference>
<comment type="subcellular location">
    <subcellularLocation>
        <location evidence="11 12">Cell membrane</location>
        <topology evidence="11 12">Multi-pass membrane protein</topology>
    </subcellularLocation>
    <subcellularLocation>
        <location evidence="1">Membrane</location>
        <topology evidence="1">Multi-pass membrane protein</topology>
    </subcellularLocation>
</comment>
<dbReference type="PANTHER" id="PTHR42823:SF3">
    <property type="entry name" value="ATP SYNTHASE SUBUNIT A, CHLOROPLASTIC"/>
    <property type="match status" value="1"/>
</dbReference>
<dbReference type="PRINTS" id="PR00123">
    <property type="entry name" value="ATPASEA"/>
</dbReference>
<dbReference type="SUPFAM" id="SSF81336">
    <property type="entry name" value="F1F0 ATP synthase subunit A"/>
    <property type="match status" value="1"/>
</dbReference>
<keyword evidence="4 11" id="KW-0138">CF(0)</keyword>
<keyword evidence="7 11" id="KW-1133">Transmembrane helix</keyword>
<evidence type="ECO:0000256" key="9">
    <source>
        <dbReference type="ARBA" id="ARBA00023136"/>
    </source>
</evidence>
<feature type="transmembrane region" description="Helical" evidence="11">
    <location>
        <begin position="206"/>
        <end position="230"/>
    </location>
</feature>
<dbReference type="PANTHER" id="PTHR42823">
    <property type="entry name" value="ATP SYNTHASE SUBUNIT A, CHLOROPLASTIC"/>
    <property type="match status" value="1"/>
</dbReference>
<dbReference type="InterPro" id="IPR035908">
    <property type="entry name" value="F0_ATP_A_sf"/>
</dbReference>
<feature type="transmembrane region" description="Helical" evidence="11">
    <location>
        <begin position="78"/>
        <end position="102"/>
    </location>
</feature>
<dbReference type="InterPro" id="IPR023011">
    <property type="entry name" value="ATP_synth_F0_asu_AS"/>
</dbReference>
<dbReference type="NCBIfam" id="TIGR01131">
    <property type="entry name" value="ATP_synt_6_or_A"/>
    <property type="match status" value="1"/>
</dbReference>
<gene>
    <name evidence="11 13" type="primary">atpB</name>
    <name evidence="13" type="ORF">ACFO4R_00745</name>
</gene>
<dbReference type="CDD" id="cd00310">
    <property type="entry name" value="ATP-synt_Fo_a_6"/>
    <property type="match status" value="1"/>
</dbReference>
<proteinExistence type="inferred from homology"/>
<dbReference type="Proteomes" id="UP001595916">
    <property type="component" value="Unassembled WGS sequence"/>
</dbReference>
<comment type="similarity">
    <text evidence="2 11 12">Belongs to the ATPase A chain family.</text>
</comment>
<accession>A0ABV9QIH6</accession>
<dbReference type="Pfam" id="PF00119">
    <property type="entry name" value="ATP-synt_A"/>
    <property type="match status" value="1"/>
</dbReference>
<keyword evidence="8 11" id="KW-0406">Ion transport</keyword>
<evidence type="ECO:0000256" key="4">
    <source>
        <dbReference type="ARBA" id="ARBA00022547"/>
    </source>
</evidence>
<comment type="function">
    <text evidence="11 12">Key component of the proton channel; it plays a direct role in the translocation of protons across the membrane.</text>
</comment>
<keyword evidence="14" id="KW-1185">Reference proteome</keyword>
<feature type="transmembrane region" description="Helical" evidence="11">
    <location>
        <begin position="108"/>
        <end position="127"/>
    </location>
</feature>
<evidence type="ECO:0000256" key="11">
    <source>
        <dbReference type="HAMAP-Rule" id="MF_01393"/>
    </source>
</evidence>
<keyword evidence="6 11" id="KW-0375">Hydrogen ion transport</keyword>
<dbReference type="EMBL" id="JBHSHL010000003">
    <property type="protein sequence ID" value="MFC4803598.1"/>
    <property type="molecule type" value="Genomic_DNA"/>
</dbReference>
<reference evidence="14" key="1">
    <citation type="journal article" date="2019" name="Int. J. Syst. Evol. Microbiol.">
        <title>The Global Catalogue of Microorganisms (GCM) 10K type strain sequencing project: providing services to taxonomists for standard genome sequencing and annotation.</title>
        <authorList>
            <consortium name="The Broad Institute Genomics Platform"/>
            <consortium name="The Broad Institute Genome Sequencing Center for Infectious Disease"/>
            <person name="Wu L."/>
            <person name="Ma J."/>
        </authorList>
    </citation>
    <scope>NUCLEOTIDE SEQUENCE [LARGE SCALE GENOMIC DNA]</scope>
    <source>
        <strain evidence="14">CCUG 46385</strain>
    </source>
</reference>
<evidence type="ECO:0000256" key="12">
    <source>
        <dbReference type="RuleBase" id="RU000483"/>
    </source>
</evidence>
<evidence type="ECO:0000313" key="13">
    <source>
        <dbReference type="EMBL" id="MFC4803598.1"/>
    </source>
</evidence>
<evidence type="ECO:0000256" key="7">
    <source>
        <dbReference type="ARBA" id="ARBA00022989"/>
    </source>
</evidence>
<keyword evidence="9 11" id="KW-0472">Membrane</keyword>
<dbReference type="PROSITE" id="PS00449">
    <property type="entry name" value="ATPASE_A"/>
    <property type="match status" value="1"/>
</dbReference>
<keyword evidence="3 11" id="KW-0813">Transport</keyword>
<name>A0ABV9QIH6_9FIRM</name>